<evidence type="ECO:0000259" key="8">
    <source>
        <dbReference type="PROSITE" id="PS51767"/>
    </source>
</evidence>
<dbReference type="PRINTS" id="PR00792">
    <property type="entry name" value="PEPSIN"/>
</dbReference>
<evidence type="ECO:0000256" key="7">
    <source>
        <dbReference type="SAM" id="SignalP"/>
    </source>
</evidence>
<dbReference type="Pfam" id="PF00026">
    <property type="entry name" value="Asp"/>
    <property type="match status" value="1"/>
</dbReference>
<protein>
    <recommendedName>
        <fullName evidence="8">Peptidase A1 domain-containing protein</fullName>
    </recommendedName>
</protein>
<feature type="chain" id="PRO_5002167743" description="Peptidase A1 domain-containing protein" evidence="7">
    <location>
        <begin position="19"/>
        <end position="419"/>
    </location>
</feature>
<keyword evidence="4" id="KW-1015">Disulfide bond</keyword>
<dbReference type="GO" id="GO:0004190">
    <property type="term" value="F:aspartic-type endopeptidase activity"/>
    <property type="evidence" value="ECO:0007669"/>
    <property type="project" value="UniProtKB-KW"/>
</dbReference>
<sequence>MQIKLVAAFLALVPLLTAASPSPVTKVPFVRKRSFRKSDGAVDIEALTAHVDEVRTKIARGFSAFKTNTGKAHPNDIGNVPPAKRATKRATGKDTLTDDLDGDLWQGAVSVGTPLSAFTVDFDTGSSDFFLPGPDCTENCEGHKVFNTAASSTAVDQKETFSIEFADGSTVAGEIFHDTVSLGGLVATGQAVVAATQYSTGFAIANSPPDGLLGMAFESIADTGSPPVFQTLVTEGKTTQSVFGFTLLDTGGELFLGGADSTAFTGAMTFAPLIVTDPPAFWEISVQSASVGATKVVTRAQDAIVDTGTTLLIVDPTSATAIHAKIPGAASASRTIGQGFFTIPCNEIPTDVSFTIAGKAFTLSADTLNFGQLEAGSTLCVSGIMGANEGFWILGDVFIRNFYTEFDFANERVGFATLA</sequence>
<dbReference type="InterPro" id="IPR033121">
    <property type="entry name" value="PEPTIDASE_A1"/>
</dbReference>
<feature type="signal peptide" evidence="7">
    <location>
        <begin position="1"/>
        <end position="18"/>
    </location>
</feature>
<dbReference type="CDD" id="cd05471">
    <property type="entry name" value="pepsin_like"/>
    <property type="match status" value="1"/>
</dbReference>
<dbReference type="PANTHER" id="PTHR47966">
    <property type="entry name" value="BETA-SITE APP-CLEAVING ENZYME, ISOFORM A-RELATED"/>
    <property type="match status" value="1"/>
</dbReference>
<evidence type="ECO:0000256" key="3">
    <source>
        <dbReference type="PIRSR" id="PIRSR601461-1"/>
    </source>
</evidence>
<dbReference type="AlphaFoldDB" id="A0A0C3NRW6"/>
<keyword evidence="5" id="KW-0645">Protease</keyword>
<dbReference type="HOGENOM" id="CLU_013253_1_4_1"/>
<dbReference type="FunFam" id="2.40.70.10:FF:000008">
    <property type="entry name" value="Cathepsin D"/>
    <property type="match status" value="1"/>
</dbReference>
<organism evidence="9 10">
    <name type="scientific">Phlebiopsis gigantea (strain 11061_1 CR5-6)</name>
    <name type="common">White-rot fungus</name>
    <name type="synonym">Peniophora gigantea</name>
    <dbReference type="NCBI Taxonomy" id="745531"/>
    <lineage>
        <taxon>Eukaryota</taxon>
        <taxon>Fungi</taxon>
        <taxon>Dikarya</taxon>
        <taxon>Basidiomycota</taxon>
        <taxon>Agaricomycotina</taxon>
        <taxon>Agaricomycetes</taxon>
        <taxon>Polyporales</taxon>
        <taxon>Phanerochaetaceae</taxon>
        <taxon>Phlebiopsis</taxon>
    </lineage>
</organism>
<feature type="active site" evidence="3">
    <location>
        <position position="306"/>
    </location>
</feature>
<dbReference type="Gene3D" id="2.40.70.10">
    <property type="entry name" value="Acid Proteases"/>
    <property type="match status" value="2"/>
</dbReference>
<dbReference type="InterPro" id="IPR001461">
    <property type="entry name" value="Aspartic_peptidase_A1"/>
</dbReference>
<keyword evidence="7" id="KW-0732">Signal</keyword>
<dbReference type="InterPro" id="IPR034164">
    <property type="entry name" value="Pepsin-like_dom"/>
</dbReference>
<evidence type="ECO:0000313" key="10">
    <source>
        <dbReference type="Proteomes" id="UP000053257"/>
    </source>
</evidence>
<dbReference type="Proteomes" id="UP000053257">
    <property type="component" value="Unassembled WGS sequence"/>
</dbReference>
<feature type="disulfide bond" evidence="4">
    <location>
        <begin position="136"/>
        <end position="140"/>
    </location>
</feature>
<dbReference type="InterPro" id="IPR001969">
    <property type="entry name" value="Aspartic_peptidase_AS"/>
</dbReference>
<proteinExistence type="inferred from homology"/>
<gene>
    <name evidence="9" type="ORF">PHLGIDRAFT_510777</name>
</gene>
<accession>A0A0C3NRW6</accession>
<dbReference type="PROSITE" id="PS51767">
    <property type="entry name" value="PEPTIDASE_A1"/>
    <property type="match status" value="1"/>
</dbReference>
<evidence type="ECO:0000256" key="6">
    <source>
        <dbReference type="SAM" id="MobiDB-lite"/>
    </source>
</evidence>
<dbReference type="PROSITE" id="PS00141">
    <property type="entry name" value="ASP_PROTEASE"/>
    <property type="match status" value="1"/>
</dbReference>
<name>A0A0C3NRW6_PHLG1</name>
<evidence type="ECO:0000313" key="9">
    <source>
        <dbReference type="EMBL" id="KIP07924.1"/>
    </source>
</evidence>
<dbReference type="EMBL" id="KN840488">
    <property type="protein sequence ID" value="KIP07924.1"/>
    <property type="molecule type" value="Genomic_DNA"/>
</dbReference>
<evidence type="ECO:0000256" key="4">
    <source>
        <dbReference type="PIRSR" id="PIRSR601461-2"/>
    </source>
</evidence>
<dbReference type="PANTHER" id="PTHR47966:SF51">
    <property type="entry name" value="BETA-SITE APP-CLEAVING ENZYME, ISOFORM A-RELATED"/>
    <property type="match status" value="1"/>
</dbReference>
<reference evidence="9 10" key="1">
    <citation type="journal article" date="2014" name="PLoS Genet.">
        <title>Analysis of the Phlebiopsis gigantea genome, transcriptome and secretome provides insight into its pioneer colonization strategies of wood.</title>
        <authorList>
            <person name="Hori C."/>
            <person name="Ishida T."/>
            <person name="Igarashi K."/>
            <person name="Samejima M."/>
            <person name="Suzuki H."/>
            <person name="Master E."/>
            <person name="Ferreira P."/>
            <person name="Ruiz-Duenas F.J."/>
            <person name="Held B."/>
            <person name="Canessa P."/>
            <person name="Larrondo L.F."/>
            <person name="Schmoll M."/>
            <person name="Druzhinina I.S."/>
            <person name="Kubicek C.P."/>
            <person name="Gaskell J.A."/>
            <person name="Kersten P."/>
            <person name="St John F."/>
            <person name="Glasner J."/>
            <person name="Sabat G."/>
            <person name="Splinter BonDurant S."/>
            <person name="Syed K."/>
            <person name="Yadav J."/>
            <person name="Mgbeahuruike A.C."/>
            <person name="Kovalchuk A."/>
            <person name="Asiegbu F.O."/>
            <person name="Lackner G."/>
            <person name="Hoffmeister D."/>
            <person name="Rencoret J."/>
            <person name="Gutierrez A."/>
            <person name="Sun H."/>
            <person name="Lindquist E."/>
            <person name="Barry K."/>
            <person name="Riley R."/>
            <person name="Grigoriev I.V."/>
            <person name="Henrissat B."/>
            <person name="Kues U."/>
            <person name="Berka R.M."/>
            <person name="Martinez A.T."/>
            <person name="Covert S.F."/>
            <person name="Blanchette R.A."/>
            <person name="Cullen D."/>
        </authorList>
    </citation>
    <scope>NUCLEOTIDE SEQUENCE [LARGE SCALE GENOMIC DNA]</scope>
    <source>
        <strain evidence="9 10">11061_1 CR5-6</strain>
    </source>
</reference>
<dbReference type="SUPFAM" id="SSF50630">
    <property type="entry name" value="Acid proteases"/>
    <property type="match status" value="1"/>
</dbReference>
<evidence type="ECO:0000256" key="1">
    <source>
        <dbReference type="ARBA" id="ARBA00007447"/>
    </source>
</evidence>
<keyword evidence="5" id="KW-0378">Hydrolase</keyword>
<evidence type="ECO:0000256" key="2">
    <source>
        <dbReference type="ARBA" id="ARBA00022750"/>
    </source>
</evidence>
<comment type="similarity">
    <text evidence="1 5">Belongs to the peptidase A1 family.</text>
</comment>
<keyword evidence="10" id="KW-1185">Reference proteome</keyword>
<feature type="active site" evidence="3">
    <location>
        <position position="123"/>
    </location>
</feature>
<feature type="domain" description="Peptidase A1" evidence="8">
    <location>
        <begin position="105"/>
        <end position="416"/>
    </location>
</feature>
<keyword evidence="2 5" id="KW-0064">Aspartyl protease</keyword>
<dbReference type="GO" id="GO:0006508">
    <property type="term" value="P:proteolysis"/>
    <property type="evidence" value="ECO:0007669"/>
    <property type="project" value="UniProtKB-KW"/>
</dbReference>
<dbReference type="STRING" id="745531.A0A0C3NRW6"/>
<feature type="region of interest" description="Disordered" evidence="6">
    <location>
        <begin position="70"/>
        <end position="93"/>
    </location>
</feature>
<evidence type="ECO:0000256" key="5">
    <source>
        <dbReference type="RuleBase" id="RU000454"/>
    </source>
</evidence>
<dbReference type="InterPro" id="IPR021109">
    <property type="entry name" value="Peptidase_aspartic_dom_sf"/>
</dbReference>
<dbReference type="OrthoDB" id="15189at2759"/>